<evidence type="ECO:0000256" key="1">
    <source>
        <dbReference type="ARBA" id="ARBA00022729"/>
    </source>
</evidence>
<reference evidence="6 7" key="1">
    <citation type="submission" date="2019-06" db="EMBL/GenBank/DDBJ databases">
        <title>Draft genome of Aliikangiella marina GYP-15.</title>
        <authorList>
            <person name="Wang G."/>
        </authorList>
    </citation>
    <scope>NUCLEOTIDE SEQUENCE [LARGE SCALE GENOMIC DNA]</scope>
    <source>
        <strain evidence="6 7">GYP-15</strain>
    </source>
</reference>
<protein>
    <submittedName>
        <fullName evidence="6">LamG domain-containing protein</fullName>
    </submittedName>
</protein>
<gene>
    <name evidence="6" type="ORF">FLL45_15295</name>
</gene>
<name>A0A545T6I0_9GAMM</name>
<feature type="chain" id="PRO_5021797118" evidence="4">
    <location>
        <begin position="30"/>
        <end position="1289"/>
    </location>
</feature>
<dbReference type="EMBL" id="VIKR01000004">
    <property type="protein sequence ID" value="TQV72831.1"/>
    <property type="molecule type" value="Genomic_DNA"/>
</dbReference>
<evidence type="ECO:0000256" key="3">
    <source>
        <dbReference type="SAM" id="MobiDB-lite"/>
    </source>
</evidence>
<dbReference type="Gene3D" id="2.60.120.260">
    <property type="entry name" value="Galactose-binding domain-like"/>
    <property type="match status" value="1"/>
</dbReference>
<dbReference type="SMART" id="SM00560">
    <property type="entry name" value="LamGL"/>
    <property type="match status" value="1"/>
</dbReference>
<dbReference type="SUPFAM" id="SSF49899">
    <property type="entry name" value="Concanavalin A-like lectins/glucanases"/>
    <property type="match status" value="1"/>
</dbReference>
<sequence>MNKSTLAKSISSILIAIPLFSANVMTAHAAPGDILFSEDFETDLSQWTIDNSGGGDASLGTETANGGSSSLRLRHDTVLATSIIIDTNVPGAELTLWVQRGDDSFSENPDGNENLTIEYLNNSSVWTALETFLGSGTPGEELNLTYTLPSDALHANFQIRLNYAQGSGSDFDYWHIDDVAVTETDPSAISGLIGEWRFDELFWNGSANEVIDSSGNDLNLTAFSAQTSDSSPALPGDPGTCSYGVFNGSVSFIQLDDDTSTADSLLDIPNNLTITTWIYTNVIPSSGLKSILSKDENYEFHVNTSAEIFWWWGGGSRSLTTSGANITPGQWHHIAITFESGDQRIYVDGVQRGSTNWVGTLTLNNDPLQVGQDLDIPERFWDGFIDEVRIYENTLSQAEVITVMNETRPCVSSGVCTETFEDNFPAIAYDNSTGSQPWVTDWIEQDDDGSPSSGNVIVSGGELRMDDSPNSGGEPSIERELDLSSYFTAFITLDMSTSNTLENGDRFDIAVSDDGGLNYTILESFANDFNGTFNYDLSPYLSVNTRIRLRVENGYGASNERVDIDNIVITGQRLCGVDRFVIIHDGAGINCLREAITIRAEDSAGALVTDYSGTVNLSLSTNNGNWFTVDSSGVSADPATGTLTDTAGDNDGAATYQFNTSDGGVVTLYLEDTVAETTNIAVAEGSATDDNSEGDITFRPFGFVFSPSPIPTQIAGRPFDVVLTAAGQTPSQPACGVIEEYTGVKSLNFWSNYNLPTTSPTQVSINGNSIATTEGTSSGQNVTFTNGVATIAAQYDDVGEISFSAKDVSGIGEPPGGSGDEIIGGISPFVVRPFGYDIQVSGDPYANDGTAPVFTTAGGIFSLTISSVLWQNADDQIINATGLAGSDGIPDPFIDTNGDAIPDSGGDLSDNSVTPNISLISGTIGLTPTANVVTNRNGALSVNSVSLASFAAPGDPAQGSLTISQSWDEVGILTIDATTLGFMSTSENVNGQRINIGRFIPDNFLLTINTINEQCGSFTYGGFFDGVNAGLDRNGQPFTVSGNVTARNSSNGTTQNYQGVFAKLTNSDFAAQGYNVSAGANATGRVNLTPGALAFVSGTTSYSDANSDYQFDAIAAPFDLRIDLGVTDSDGVVSGTVNSNDFETRLGRMTLLDTYGPELSDLEMRVRAEYFDGTSWVRNTQDSCSTYIQTDASFDATSYTDNLSAGETTLFSPGTTQTLTNGQSDIANGLWFTAPGNNNFGSVTINLNLGAQPWLQFDWSGDNNLNPAAATLNFGYYRGRDRVIYWREL</sequence>
<dbReference type="Gene3D" id="2.60.120.200">
    <property type="match status" value="1"/>
</dbReference>
<dbReference type="RefSeq" id="WP_142942942.1">
    <property type="nucleotide sequence ID" value="NZ_VIKR01000004.1"/>
</dbReference>
<evidence type="ECO:0000313" key="6">
    <source>
        <dbReference type="EMBL" id="TQV72831.1"/>
    </source>
</evidence>
<dbReference type="Proteomes" id="UP000317839">
    <property type="component" value="Unassembled WGS sequence"/>
</dbReference>
<evidence type="ECO:0000256" key="4">
    <source>
        <dbReference type="SAM" id="SignalP"/>
    </source>
</evidence>
<keyword evidence="2" id="KW-1015">Disulfide bond</keyword>
<keyword evidence="7" id="KW-1185">Reference proteome</keyword>
<evidence type="ECO:0000259" key="5">
    <source>
        <dbReference type="SMART" id="SM00560"/>
    </source>
</evidence>
<dbReference type="Pfam" id="PF20419">
    <property type="entry name" value="DUF6701"/>
    <property type="match status" value="1"/>
</dbReference>
<evidence type="ECO:0000313" key="7">
    <source>
        <dbReference type="Proteomes" id="UP000317839"/>
    </source>
</evidence>
<dbReference type="Pfam" id="PF13385">
    <property type="entry name" value="Laminin_G_3"/>
    <property type="match status" value="1"/>
</dbReference>
<feature type="region of interest" description="Disordered" evidence="3">
    <location>
        <begin position="443"/>
        <end position="477"/>
    </location>
</feature>
<dbReference type="InterPro" id="IPR013320">
    <property type="entry name" value="ConA-like_dom_sf"/>
</dbReference>
<feature type="signal peptide" evidence="4">
    <location>
        <begin position="1"/>
        <end position="29"/>
    </location>
</feature>
<dbReference type="InterPro" id="IPR046524">
    <property type="entry name" value="DUF6701"/>
</dbReference>
<dbReference type="PANTHER" id="PTHR42535:SF2">
    <property type="entry name" value="CHROMOSOME UNDETERMINED SCAFFOLD_146, WHOLE GENOME SHOTGUN SEQUENCE"/>
    <property type="match status" value="1"/>
</dbReference>
<comment type="caution">
    <text evidence="6">The sequence shown here is derived from an EMBL/GenBank/DDBJ whole genome shotgun (WGS) entry which is preliminary data.</text>
</comment>
<evidence type="ECO:0000256" key="2">
    <source>
        <dbReference type="ARBA" id="ARBA00023157"/>
    </source>
</evidence>
<dbReference type="InterPro" id="IPR006558">
    <property type="entry name" value="LamG-like"/>
</dbReference>
<accession>A0A545T6I0</accession>
<organism evidence="6 7">
    <name type="scientific">Aliikangiella marina</name>
    <dbReference type="NCBI Taxonomy" id="1712262"/>
    <lineage>
        <taxon>Bacteria</taxon>
        <taxon>Pseudomonadati</taxon>
        <taxon>Pseudomonadota</taxon>
        <taxon>Gammaproteobacteria</taxon>
        <taxon>Oceanospirillales</taxon>
        <taxon>Pleioneaceae</taxon>
        <taxon>Aliikangiella</taxon>
    </lineage>
</organism>
<dbReference type="PANTHER" id="PTHR42535">
    <property type="entry name" value="OOKINETE PROTEIN, PUTATIVE-RELATED"/>
    <property type="match status" value="1"/>
</dbReference>
<feature type="domain" description="LamG-like jellyroll fold" evidence="5">
    <location>
        <begin position="270"/>
        <end position="398"/>
    </location>
</feature>
<dbReference type="OrthoDB" id="9790247at2"/>
<keyword evidence="1 4" id="KW-0732">Signal</keyword>
<proteinExistence type="predicted"/>